<evidence type="ECO:0000313" key="1">
    <source>
        <dbReference type="EMBL" id="KAG8014628.1"/>
    </source>
</evidence>
<dbReference type="EMBL" id="CM024789">
    <property type="protein sequence ID" value="KAG8014628.1"/>
    <property type="molecule type" value="Genomic_DNA"/>
</dbReference>
<sequence>MIGSPDLLAFTGTEGFGEGEEEQEGLPEEFSIPLTPPSHPWTSSAQFHRDFILVAEFSEQCKSSEIQLESREKQQNSLMFMFMK</sequence>
<name>A0ACB7FKU9_NIBAL</name>
<accession>A0ACB7FKU9</accession>
<reference evidence="1" key="1">
    <citation type="submission" date="2020-04" db="EMBL/GenBank/DDBJ databases">
        <title>A chromosome-scale assembly and high-density genetic map of the yellow drum (Nibea albiflora) genome.</title>
        <authorList>
            <person name="Xu D."/>
            <person name="Zhang W."/>
            <person name="Chen R."/>
            <person name="Tan P."/>
            <person name="Wang L."/>
            <person name="Song H."/>
            <person name="Tian L."/>
            <person name="Zhu Q."/>
            <person name="Wang B."/>
        </authorList>
    </citation>
    <scope>NUCLEOTIDE SEQUENCE</scope>
    <source>
        <strain evidence="1">ZJHYS-2018</strain>
    </source>
</reference>
<keyword evidence="2" id="KW-1185">Reference proteome</keyword>
<dbReference type="Proteomes" id="UP000805704">
    <property type="component" value="Chromosome 1"/>
</dbReference>
<gene>
    <name evidence="1" type="primary">SMCR8A.3</name>
    <name evidence="1" type="ORF">GBF38_003196</name>
</gene>
<proteinExistence type="predicted"/>
<comment type="caution">
    <text evidence="1">The sequence shown here is derived from an EMBL/GenBank/DDBJ whole genome shotgun (WGS) entry which is preliminary data.</text>
</comment>
<evidence type="ECO:0000313" key="2">
    <source>
        <dbReference type="Proteomes" id="UP000805704"/>
    </source>
</evidence>
<organism evidence="1 2">
    <name type="scientific">Nibea albiflora</name>
    <name type="common">Yellow drum</name>
    <name type="synonym">Corvina albiflora</name>
    <dbReference type="NCBI Taxonomy" id="240163"/>
    <lineage>
        <taxon>Eukaryota</taxon>
        <taxon>Metazoa</taxon>
        <taxon>Chordata</taxon>
        <taxon>Craniata</taxon>
        <taxon>Vertebrata</taxon>
        <taxon>Euteleostomi</taxon>
        <taxon>Actinopterygii</taxon>
        <taxon>Neopterygii</taxon>
        <taxon>Teleostei</taxon>
        <taxon>Neoteleostei</taxon>
        <taxon>Acanthomorphata</taxon>
        <taxon>Eupercaria</taxon>
        <taxon>Sciaenidae</taxon>
        <taxon>Nibea</taxon>
    </lineage>
</organism>
<protein>
    <submittedName>
        <fullName evidence="1">Guanine nucleotide exchange protein smcr8a</fullName>
    </submittedName>
</protein>